<reference evidence="4" key="1">
    <citation type="submission" date="2025-08" db="UniProtKB">
        <authorList>
            <consortium name="RefSeq"/>
        </authorList>
    </citation>
    <scope>IDENTIFICATION</scope>
    <source>
        <tissue evidence="4">Leaf</tissue>
    </source>
</reference>
<dbReference type="InterPro" id="IPR032567">
    <property type="entry name" value="RTL1-rel"/>
</dbReference>
<accession>A0A1S3T9N2</accession>
<dbReference type="AlphaFoldDB" id="A0A1S3T9N2"/>
<evidence type="ECO:0000313" key="3">
    <source>
        <dbReference type="Proteomes" id="UP000087766"/>
    </source>
</evidence>
<organism evidence="3 4">
    <name type="scientific">Vigna radiata var. radiata</name>
    <name type="common">Mung bean</name>
    <name type="synonym">Phaseolus aureus</name>
    <dbReference type="NCBI Taxonomy" id="3916"/>
    <lineage>
        <taxon>Eukaryota</taxon>
        <taxon>Viridiplantae</taxon>
        <taxon>Streptophyta</taxon>
        <taxon>Embryophyta</taxon>
        <taxon>Tracheophyta</taxon>
        <taxon>Spermatophyta</taxon>
        <taxon>Magnoliopsida</taxon>
        <taxon>eudicotyledons</taxon>
        <taxon>Gunneridae</taxon>
        <taxon>Pentapetalae</taxon>
        <taxon>rosids</taxon>
        <taxon>fabids</taxon>
        <taxon>Fabales</taxon>
        <taxon>Fabaceae</taxon>
        <taxon>Papilionoideae</taxon>
        <taxon>50 kb inversion clade</taxon>
        <taxon>NPAAA clade</taxon>
        <taxon>indigoferoid/millettioid clade</taxon>
        <taxon>Phaseoleae</taxon>
        <taxon>Vigna</taxon>
    </lineage>
</organism>
<dbReference type="GO" id="GO:0003676">
    <property type="term" value="F:nucleic acid binding"/>
    <property type="evidence" value="ECO:0007669"/>
    <property type="project" value="InterPro"/>
</dbReference>
<evidence type="ECO:0000313" key="4">
    <source>
        <dbReference type="RefSeq" id="XP_014490462.1"/>
    </source>
</evidence>
<keyword evidence="3" id="KW-1185">Reference proteome</keyword>
<sequence>MRCFRCGGPHLQAVCPQLVGFKRCKFCTQDGHYGRDCPIVRRTGSQPRQAGRAIQRGGIRPQEAGRVYALIGAEAASAGNLIVSSCLLFRVSCVTLFDSGTTHSFVSEACVERLGLVVRELQCDLVVSTPTTRLVRTSNVCSKCPIEVEGHRFRVNLICLPLQGLKIILGMDWLSVNRILLDCGGKKMIFPNADEDMSLSINVLRQDIIDGASCFLIMSHMDGVQDLDPSAHGN</sequence>
<dbReference type="PROSITE" id="PS50158">
    <property type="entry name" value="ZF_CCHC"/>
    <property type="match status" value="1"/>
</dbReference>
<dbReference type="PANTHER" id="PTHR15503">
    <property type="entry name" value="LDOC1 RELATED"/>
    <property type="match status" value="1"/>
</dbReference>
<dbReference type="Pfam" id="PF08284">
    <property type="entry name" value="RVP_2"/>
    <property type="match status" value="1"/>
</dbReference>
<dbReference type="InterPro" id="IPR021109">
    <property type="entry name" value="Peptidase_aspartic_dom_sf"/>
</dbReference>
<dbReference type="Gene3D" id="4.10.60.10">
    <property type="entry name" value="Zinc finger, CCHC-type"/>
    <property type="match status" value="1"/>
</dbReference>
<dbReference type="OrthoDB" id="1436782at2759"/>
<dbReference type="Proteomes" id="UP000087766">
    <property type="component" value="Unplaced"/>
</dbReference>
<feature type="domain" description="CCHC-type" evidence="2">
    <location>
        <begin position="23"/>
        <end position="38"/>
    </location>
</feature>
<dbReference type="InterPro" id="IPR001878">
    <property type="entry name" value="Znf_CCHC"/>
</dbReference>
<keyword evidence="1" id="KW-0862">Zinc</keyword>
<evidence type="ECO:0000256" key="1">
    <source>
        <dbReference type="PROSITE-ProRule" id="PRU00047"/>
    </source>
</evidence>
<dbReference type="SMART" id="SM00343">
    <property type="entry name" value="ZnF_C2HC"/>
    <property type="match status" value="2"/>
</dbReference>
<gene>
    <name evidence="4" type="primary">LOC106753180</name>
</gene>
<dbReference type="SUPFAM" id="SSF50630">
    <property type="entry name" value="Acid proteases"/>
    <property type="match status" value="1"/>
</dbReference>
<name>A0A1S3T9N2_VIGRR</name>
<dbReference type="CDD" id="cd00303">
    <property type="entry name" value="retropepsin_like"/>
    <property type="match status" value="1"/>
</dbReference>
<keyword evidence="1" id="KW-0863">Zinc-finger</keyword>
<protein>
    <submittedName>
        <fullName evidence="4">Uncharacterized protein LOC106753180</fullName>
    </submittedName>
</protein>
<proteinExistence type="predicted"/>
<dbReference type="GO" id="GO:0008270">
    <property type="term" value="F:zinc ion binding"/>
    <property type="evidence" value="ECO:0007669"/>
    <property type="project" value="UniProtKB-KW"/>
</dbReference>
<dbReference type="RefSeq" id="XP_014490462.1">
    <property type="nucleotide sequence ID" value="XM_014634976.1"/>
</dbReference>
<dbReference type="Gene3D" id="2.40.70.10">
    <property type="entry name" value="Acid Proteases"/>
    <property type="match status" value="1"/>
</dbReference>
<dbReference type="PANTHER" id="PTHR15503:SF45">
    <property type="entry name" value="RNA-DIRECTED DNA POLYMERASE HOMOLOG"/>
    <property type="match status" value="1"/>
</dbReference>
<dbReference type="GeneID" id="106753180"/>
<dbReference type="KEGG" id="vra:106753180"/>
<evidence type="ECO:0000259" key="2">
    <source>
        <dbReference type="PROSITE" id="PS50158"/>
    </source>
</evidence>
<keyword evidence="1" id="KW-0479">Metal-binding</keyword>